<evidence type="ECO:0000256" key="1">
    <source>
        <dbReference type="SAM" id="MobiDB-lite"/>
    </source>
</evidence>
<dbReference type="EMBL" id="EU973443">
    <property type="protein sequence ID" value="ACG45561.1"/>
    <property type="molecule type" value="mRNA"/>
</dbReference>
<organism evidence="2">
    <name type="scientific">Zea mays</name>
    <name type="common">Maize</name>
    <dbReference type="NCBI Taxonomy" id="4577"/>
    <lineage>
        <taxon>Eukaryota</taxon>
        <taxon>Viridiplantae</taxon>
        <taxon>Streptophyta</taxon>
        <taxon>Embryophyta</taxon>
        <taxon>Tracheophyta</taxon>
        <taxon>Spermatophyta</taxon>
        <taxon>Magnoliopsida</taxon>
        <taxon>Liliopsida</taxon>
        <taxon>Poales</taxon>
        <taxon>Poaceae</taxon>
        <taxon>PACMAD clade</taxon>
        <taxon>Panicoideae</taxon>
        <taxon>Andropogonodae</taxon>
        <taxon>Andropogoneae</taxon>
        <taxon>Tripsacinae</taxon>
        <taxon>Zea</taxon>
    </lineage>
</organism>
<name>B6U878_MAIZE</name>
<dbReference type="AlphaFoldDB" id="B6U878"/>
<feature type="region of interest" description="Disordered" evidence="1">
    <location>
        <begin position="24"/>
        <end position="51"/>
    </location>
</feature>
<evidence type="ECO:0000313" key="2">
    <source>
        <dbReference type="EMBL" id="ACG45561.1"/>
    </source>
</evidence>
<sequence>MYHLNKENRMRGTQQITHMVIATKNNGDSLEKGKHKPDLHLGYPIHEKRHQ</sequence>
<feature type="compositionally biased region" description="Basic and acidic residues" evidence="1">
    <location>
        <begin position="29"/>
        <end position="39"/>
    </location>
</feature>
<reference evidence="2" key="1">
    <citation type="journal article" date="2009" name="Plant Mol. Biol.">
        <title>Insights into corn genes derived from large-scale cDNA sequencing.</title>
        <authorList>
            <person name="Alexandrov N.N."/>
            <person name="Brover V.V."/>
            <person name="Freidin S."/>
            <person name="Troukhan M.E."/>
            <person name="Tatarinova T.V."/>
            <person name="Zhang H."/>
            <person name="Swaller T.J."/>
            <person name="Lu Y.P."/>
            <person name="Bouck J."/>
            <person name="Flavell R.B."/>
            <person name="Feldmann K.A."/>
        </authorList>
    </citation>
    <scope>NUCLEOTIDE SEQUENCE</scope>
</reference>
<proteinExistence type="evidence at transcript level"/>
<protein>
    <submittedName>
        <fullName evidence="2">Uncharacterized protein</fullName>
    </submittedName>
</protein>
<accession>B6U878</accession>